<dbReference type="InterPro" id="IPR050951">
    <property type="entry name" value="Retrovirus_Pol_polyprotein"/>
</dbReference>
<keyword evidence="3" id="KW-0511">Multifunctional enzyme</keyword>
<protein>
    <recommendedName>
        <fullName evidence="2">ribonuclease H</fullName>
        <ecNumber evidence="2">3.1.26.4</ecNumber>
    </recommendedName>
</protein>
<dbReference type="Gene3D" id="3.30.70.270">
    <property type="match status" value="2"/>
</dbReference>
<evidence type="ECO:0000313" key="5">
    <source>
        <dbReference type="EMBL" id="KAJ8391458.1"/>
    </source>
</evidence>
<name>A0AAD7RWI2_9TELE</name>
<reference evidence="5" key="1">
    <citation type="journal article" date="2023" name="Science">
        <title>Genome structures resolve the early diversification of teleost fishes.</title>
        <authorList>
            <person name="Parey E."/>
            <person name="Louis A."/>
            <person name="Montfort J."/>
            <person name="Bouchez O."/>
            <person name="Roques C."/>
            <person name="Iampietro C."/>
            <person name="Lluch J."/>
            <person name="Castinel A."/>
            <person name="Donnadieu C."/>
            <person name="Desvignes T."/>
            <person name="Floi Bucao C."/>
            <person name="Jouanno E."/>
            <person name="Wen M."/>
            <person name="Mejri S."/>
            <person name="Dirks R."/>
            <person name="Jansen H."/>
            <person name="Henkel C."/>
            <person name="Chen W.J."/>
            <person name="Zahm M."/>
            <person name="Cabau C."/>
            <person name="Klopp C."/>
            <person name="Thompson A.W."/>
            <person name="Robinson-Rechavi M."/>
            <person name="Braasch I."/>
            <person name="Lecointre G."/>
            <person name="Bobe J."/>
            <person name="Postlethwait J.H."/>
            <person name="Berthelot C."/>
            <person name="Roest Crollius H."/>
            <person name="Guiguen Y."/>
        </authorList>
    </citation>
    <scope>NUCLEOTIDE SEQUENCE</scope>
    <source>
        <strain evidence="5">NC1722</strain>
    </source>
</reference>
<feature type="domain" description="Reverse transcriptase" evidence="4">
    <location>
        <begin position="1"/>
        <end position="65"/>
    </location>
</feature>
<dbReference type="PANTHER" id="PTHR37984:SF5">
    <property type="entry name" value="PROTEIN NYNRIN-LIKE"/>
    <property type="match status" value="1"/>
</dbReference>
<comment type="caution">
    <text evidence="5">The sequence shown here is derived from an EMBL/GenBank/DDBJ whole genome shotgun (WGS) entry which is preliminary data.</text>
</comment>
<organism evidence="5 6">
    <name type="scientific">Aldrovandia affinis</name>
    <dbReference type="NCBI Taxonomy" id="143900"/>
    <lineage>
        <taxon>Eukaryota</taxon>
        <taxon>Metazoa</taxon>
        <taxon>Chordata</taxon>
        <taxon>Craniata</taxon>
        <taxon>Vertebrata</taxon>
        <taxon>Euteleostomi</taxon>
        <taxon>Actinopterygii</taxon>
        <taxon>Neopterygii</taxon>
        <taxon>Teleostei</taxon>
        <taxon>Notacanthiformes</taxon>
        <taxon>Halosauridae</taxon>
        <taxon>Aldrovandia</taxon>
    </lineage>
</organism>
<dbReference type="Pfam" id="PF17919">
    <property type="entry name" value="RT_RNaseH_2"/>
    <property type="match status" value="1"/>
</dbReference>
<dbReference type="PANTHER" id="PTHR37984">
    <property type="entry name" value="PROTEIN CBG26694"/>
    <property type="match status" value="1"/>
</dbReference>
<dbReference type="PROSITE" id="PS50878">
    <property type="entry name" value="RT_POL"/>
    <property type="match status" value="1"/>
</dbReference>
<dbReference type="GO" id="GO:0004523">
    <property type="term" value="F:RNA-DNA hybrid ribonuclease activity"/>
    <property type="evidence" value="ECO:0007669"/>
    <property type="project" value="UniProtKB-EC"/>
</dbReference>
<evidence type="ECO:0000313" key="6">
    <source>
        <dbReference type="Proteomes" id="UP001221898"/>
    </source>
</evidence>
<comment type="similarity">
    <text evidence="1">Belongs to the beta type-B retroviral polymerase family. HERV class-II K(HML-2) pol subfamily.</text>
</comment>
<dbReference type="SUPFAM" id="SSF56672">
    <property type="entry name" value="DNA/RNA polymerases"/>
    <property type="match status" value="1"/>
</dbReference>
<dbReference type="AlphaFoldDB" id="A0AAD7RWI2"/>
<dbReference type="InterPro" id="IPR041577">
    <property type="entry name" value="RT_RNaseH_2"/>
</dbReference>
<dbReference type="EC" id="3.1.26.4" evidence="2"/>
<gene>
    <name evidence="5" type="ORF">AAFF_G00089320</name>
</gene>
<evidence type="ECO:0000259" key="4">
    <source>
        <dbReference type="PROSITE" id="PS50878"/>
    </source>
</evidence>
<evidence type="ECO:0000256" key="3">
    <source>
        <dbReference type="ARBA" id="ARBA00023268"/>
    </source>
</evidence>
<dbReference type="InterPro" id="IPR043128">
    <property type="entry name" value="Rev_trsase/Diguanyl_cyclase"/>
</dbReference>
<dbReference type="InterPro" id="IPR043502">
    <property type="entry name" value="DNA/RNA_pol_sf"/>
</dbReference>
<accession>A0AAD7RWI2</accession>
<dbReference type="EMBL" id="JAINUG010000157">
    <property type="protein sequence ID" value="KAJ8391458.1"/>
    <property type="molecule type" value="Genomic_DNA"/>
</dbReference>
<evidence type="ECO:0000256" key="2">
    <source>
        <dbReference type="ARBA" id="ARBA00012180"/>
    </source>
</evidence>
<sequence length="246" mass="27622">MDSVLRDLTFLFVYLDDILVASECKVEHLSRLRTLFKCLSQHSLIVNPAKYQFGLPSIDFLGHHITKDGATPLPSKVAAISDFPQPRTTKALQDFLGMVNFYHRFVPRAANLMRPLFGALKAKAPDHAFNWSADMAKAFIDTKQALANATMLAHPLPGTPIKLTTDASDYTAGAVHKQLVGGVWHPIAFFSQQLRPYEQKYSTFNRKLLGLYLAVCHFWFLLEGRPFTAFVDHKPLAFTMSKVAEP</sequence>
<dbReference type="InterPro" id="IPR000477">
    <property type="entry name" value="RT_dom"/>
</dbReference>
<dbReference type="Proteomes" id="UP001221898">
    <property type="component" value="Unassembled WGS sequence"/>
</dbReference>
<evidence type="ECO:0000256" key="1">
    <source>
        <dbReference type="ARBA" id="ARBA00010879"/>
    </source>
</evidence>
<dbReference type="Pfam" id="PF00078">
    <property type="entry name" value="RVT_1"/>
    <property type="match status" value="1"/>
</dbReference>
<dbReference type="FunFam" id="3.30.70.270:FF:000020">
    <property type="entry name" value="Transposon Tf2-6 polyprotein-like Protein"/>
    <property type="match status" value="1"/>
</dbReference>
<keyword evidence="6" id="KW-1185">Reference proteome</keyword>
<proteinExistence type="inferred from homology"/>